<protein>
    <submittedName>
        <fullName evidence="3">Uncharacterized protein</fullName>
    </submittedName>
</protein>
<organism evidence="3 4">
    <name type="scientific">Catenuloplanes indicus</name>
    <dbReference type="NCBI Taxonomy" id="137267"/>
    <lineage>
        <taxon>Bacteria</taxon>
        <taxon>Bacillati</taxon>
        <taxon>Actinomycetota</taxon>
        <taxon>Actinomycetes</taxon>
        <taxon>Micromonosporales</taxon>
        <taxon>Micromonosporaceae</taxon>
        <taxon>Catenuloplanes</taxon>
    </lineage>
</organism>
<dbReference type="RefSeq" id="WP_307244576.1">
    <property type="nucleotide sequence ID" value="NZ_JAUSUZ010000001.1"/>
</dbReference>
<keyword evidence="2" id="KW-1133">Transmembrane helix</keyword>
<feature type="compositionally biased region" description="Basic and acidic residues" evidence="1">
    <location>
        <begin position="13"/>
        <end position="24"/>
    </location>
</feature>
<evidence type="ECO:0000313" key="3">
    <source>
        <dbReference type="EMBL" id="MDQ0369392.1"/>
    </source>
</evidence>
<gene>
    <name evidence="3" type="ORF">J2S42_006061</name>
</gene>
<dbReference type="Proteomes" id="UP001240236">
    <property type="component" value="Unassembled WGS sequence"/>
</dbReference>
<feature type="transmembrane region" description="Helical" evidence="2">
    <location>
        <begin position="34"/>
        <end position="54"/>
    </location>
</feature>
<sequence>MIELDITPGNDGSDGRAKREPGLRERLSAYPRPVVVMGFVLALVAASGVGYLGLRDTGGARGQDLTAHVAVGDDEMAILGDEARLRGIATVTNVDDEPAVVHAVSAEWPGVRITVTDERVHRVAPGATAPMGVTITFTCAYDALRGLHGRALVDTPDGGRGEVELPITAVRPWHAMRHGACETIQSRPAN</sequence>
<name>A0AAE4B0B0_9ACTN</name>
<reference evidence="3 4" key="1">
    <citation type="submission" date="2023-07" db="EMBL/GenBank/DDBJ databases">
        <title>Sequencing the genomes of 1000 actinobacteria strains.</title>
        <authorList>
            <person name="Klenk H.-P."/>
        </authorList>
    </citation>
    <scope>NUCLEOTIDE SEQUENCE [LARGE SCALE GENOMIC DNA]</scope>
    <source>
        <strain evidence="3 4">DSM 44709</strain>
    </source>
</reference>
<dbReference type="EMBL" id="JAUSUZ010000001">
    <property type="protein sequence ID" value="MDQ0369392.1"/>
    <property type="molecule type" value="Genomic_DNA"/>
</dbReference>
<keyword evidence="2" id="KW-0812">Transmembrane</keyword>
<comment type="caution">
    <text evidence="3">The sequence shown here is derived from an EMBL/GenBank/DDBJ whole genome shotgun (WGS) entry which is preliminary data.</text>
</comment>
<evidence type="ECO:0000256" key="1">
    <source>
        <dbReference type="SAM" id="MobiDB-lite"/>
    </source>
</evidence>
<proteinExistence type="predicted"/>
<evidence type="ECO:0000256" key="2">
    <source>
        <dbReference type="SAM" id="Phobius"/>
    </source>
</evidence>
<keyword evidence="4" id="KW-1185">Reference proteome</keyword>
<accession>A0AAE4B0B0</accession>
<feature type="region of interest" description="Disordered" evidence="1">
    <location>
        <begin position="1"/>
        <end position="24"/>
    </location>
</feature>
<keyword evidence="2" id="KW-0472">Membrane</keyword>
<evidence type="ECO:0000313" key="4">
    <source>
        <dbReference type="Proteomes" id="UP001240236"/>
    </source>
</evidence>
<dbReference type="AlphaFoldDB" id="A0AAE4B0B0"/>